<feature type="transmembrane region" description="Helical" evidence="1">
    <location>
        <begin position="50"/>
        <end position="68"/>
    </location>
</feature>
<evidence type="ECO:0000313" key="2">
    <source>
        <dbReference type="EMBL" id="MBM6924123.1"/>
    </source>
</evidence>
<proteinExistence type="predicted"/>
<gene>
    <name evidence="2" type="ORF">H9X81_10550</name>
</gene>
<keyword evidence="1" id="KW-1133">Transmembrane helix</keyword>
<feature type="transmembrane region" description="Helical" evidence="1">
    <location>
        <begin position="12"/>
        <end position="38"/>
    </location>
</feature>
<evidence type="ECO:0000313" key="3">
    <source>
        <dbReference type="Proteomes" id="UP000724149"/>
    </source>
</evidence>
<keyword evidence="1" id="KW-0812">Transmembrane</keyword>
<name>A0ABS2GQL2_9FIRM</name>
<sequence length="92" mass="10821">MEKIKIILKYSLWLFFETWKLASFSSMIICVGLIPWKLEMTIFGLSPFDYTLWNFLTMTAVIFLLSGLEKWVCEMALYMIDNGLIDDMFGEN</sequence>
<keyword evidence="3" id="KW-1185">Reference proteome</keyword>
<dbReference type="Proteomes" id="UP000724149">
    <property type="component" value="Unassembled WGS sequence"/>
</dbReference>
<comment type="caution">
    <text evidence="2">The sequence shown here is derived from an EMBL/GenBank/DDBJ whole genome shotgun (WGS) entry which is preliminary data.</text>
</comment>
<accession>A0ABS2GQL2</accession>
<dbReference type="RefSeq" id="WP_204721844.1">
    <property type="nucleotide sequence ID" value="NZ_JACSNR010000010.1"/>
</dbReference>
<evidence type="ECO:0000256" key="1">
    <source>
        <dbReference type="SAM" id="Phobius"/>
    </source>
</evidence>
<protein>
    <submittedName>
        <fullName evidence="2">Uncharacterized protein</fullName>
    </submittedName>
</protein>
<organism evidence="2 3">
    <name type="scientific">Hydrogenoanaerobacterium saccharovorans</name>
    <dbReference type="NCBI Taxonomy" id="474960"/>
    <lineage>
        <taxon>Bacteria</taxon>
        <taxon>Bacillati</taxon>
        <taxon>Bacillota</taxon>
        <taxon>Clostridia</taxon>
        <taxon>Eubacteriales</taxon>
        <taxon>Oscillospiraceae</taxon>
        <taxon>Hydrogenoanaerobacterium</taxon>
    </lineage>
</organism>
<reference evidence="2 3" key="1">
    <citation type="journal article" date="2021" name="Sci. Rep.">
        <title>The distribution of antibiotic resistance genes in chicken gut microbiota commensals.</title>
        <authorList>
            <person name="Juricova H."/>
            <person name="Matiasovicova J."/>
            <person name="Kubasova T."/>
            <person name="Cejkova D."/>
            <person name="Rychlik I."/>
        </authorList>
    </citation>
    <scope>NUCLEOTIDE SEQUENCE [LARGE SCALE GENOMIC DNA]</scope>
    <source>
        <strain evidence="2 3">An564</strain>
    </source>
</reference>
<keyword evidence="1" id="KW-0472">Membrane</keyword>
<dbReference type="EMBL" id="JACSNR010000010">
    <property type="protein sequence ID" value="MBM6924123.1"/>
    <property type="molecule type" value="Genomic_DNA"/>
</dbReference>